<evidence type="ECO:0000313" key="2">
    <source>
        <dbReference type="Proteomes" id="UP001152872"/>
    </source>
</evidence>
<evidence type="ECO:0000313" key="1">
    <source>
        <dbReference type="EMBL" id="MDG3496896.1"/>
    </source>
</evidence>
<dbReference type="EMBL" id="VBTY01000243">
    <property type="protein sequence ID" value="MDG3496896.1"/>
    <property type="molecule type" value="Genomic_DNA"/>
</dbReference>
<reference evidence="1" key="1">
    <citation type="submission" date="2019-05" db="EMBL/GenBank/DDBJ databases">
        <title>Whole genome sequencing of Pseudanabaena catenata USMAC16.</title>
        <authorList>
            <person name="Khan Z."/>
            <person name="Omar W.M."/>
            <person name="Convey P."/>
            <person name="Merican F."/>
            <person name="Najimudin N."/>
        </authorList>
    </citation>
    <scope>NUCLEOTIDE SEQUENCE</scope>
    <source>
        <strain evidence="1">USMAC16</strain>
    </source>
</reference>
<dbReference type="AlphaFoldDB" id="A0A9X4MAA3"/>
<gene>
    <name evidence="1" type="ORF">FEV09_20360</name>
</gene>
<proteinExistence type="predicted"/>
<sequence length="40" mass="4819">MKEPPQYEREALENMPVGELVEVIVRQQEWAQQIYEEIES</sequence>
<keyword evidence="2" id="KW-1185">Reference proteome</keyword>
<comment type="caution">
    <text evidence="1">The sequence shown here is derived from an EMBL/GenBank/DDBJ whole genome shotgun (WGS) entry which is preliminary data.</text>
</comment>
<accession>A0A9X4MAA3</accession>
<name>A0A9X4MAA3_9CYAN</name>
<dbReference type="RefSeq" id="WP_267879023.1">
    <property type="nucleotide sequence ID" value="NZ_VBTY01000243.1"/>
</dbReference>
<organism evidence="1 2">
    <name type="scientific">Pseudanabaena catenata USMAC16</name>
    <dbReference type="NCBI Taxonomy" id="1855837"/>
    <lineage>
        <taxon>Bacteria</taxon>
        <taxon>Bacillati</taxon>
        <taxon>Cyanobacteriota</taxon>
        <taxon>Cyanophyceae</taxon>
        <taxon>Pseudanabaenales</taxon>
        <taxon>Pseudanabaenaceae</taxon>
        <taxon>Pseudanabaena</taxon>
    </lineage>
</organism>
<dbReference type="Proteomes" id="UP001152872">
    <property type="component" value="Unassembled WGS sequence"/>
</dbReference>
<protein>
    <submittedName>
        <fullName evidence="1">Uncharacterized protein</fullName>
    </submittedName>
</protein>